<protein>
    <recommendedName>
        <fullName evidence="3">N-acetylglucosamine kinase-like BadF-type ATPase</fullName>
    </recommendedName>
</protein>
<name>A0ABV0BTE2_9SPHI</name>
<dbReference type="Proteomes" id="UP001409291">
    <property type="component" value="Unassembled WGS sequence"/>
</dbReference>
<dbReference type="PANTHER" id="PTHR43190:SF3">
    <property type="entry name" value="N-ACETYL-D-GLUCOSAMINE KINASE"/>
    <property type="match status" value="1"/>
</dbReference>
<dbReference type="PANTHER" id="PTHR43190">
    <property type="entry name" value="N-ACETYL-D-GLUCOSAMINE KINASE"/>
    <property type="match status" value="1"/>
</dbReference>
<dbReference type="SUPFAM" id="SSF53067">
    <property type="entry name" value="Actin-like ATPase domain"/>
    <property type="match status" value="2"/>
</dbReference>
<gene>
    <name evidence="1" type="ORF">ABE541_11040</name>
</gene>
<dbReference type="CDD" id="cd24079">
    <property type="entry name" value="ASKHA_NBD_PG1100-like"/>
    <property type="match status" value="1"/>
</dbReference>
<proteinExistence type="predicted"/>
<dbReference type="Gene3D" id="1.10.720.160">
    <property type="match status" value="1"/>
</dbReference>
<dbReference type="InterPro" id="IPR043129">
    <property type="entry name" value="ATPase_NBD"/>
</dbReference>
<evidence type="ECO:0008006" key="3">
    <source>
        <dbReference type="Google" id="ProtNLM"/>
    </source>
</evidence>
<organism evidence="1 2">
    <name type="scientific">Sphingobacterium kitahiroshimense</name>
    <dbReference type="NCBI Taxonomy" id="470446"/>
    <lineage>
        <taxon>Bacteria</taxon>
        <taxon>Pseudomonadati</taxon>
        <taxon>Bacteroidota</taxon>
        <taxon>Sphingobacteriia</taxon>
        <taxon>Sphingobacteriales</taxon>
        <taxon>Sphingobacteriaceae</taxon>
        <taxon>Sphingobacterium</taxon>
    </lineage>
</organism>
<sequence length="283" mass="32200">MIAVVYSGSKFADWRLADKGRVITGFRTSGINPYLQDERYIAQLLNKNTNLINNAEKIKRIYFFGAGSSSPERKNKIKTVFEKFFINAKVKVEHDVIASAISSFGDEKGIIGIIGSGSNAAFYTGKKVIPNNYGLGYILADEGSTNWTSRMLLKHYLTDTLPQDLQDKLLNKYAIDRKIILEKVYNSPQPTIFLNSFSEFVLENKNHPFIIQIVKNGFRLFLKTFIKPLYKEHPDNDIHFTGSVAANFENLLKEVATEEFNISIGTIIKEPIHNLIKYYINKN</sequence>
<keyword evidence="2" id="KW-1185">Reference proteome</keyword>
<comment type="caution">
    <text evidence="1">The sequence shown here is derived from an EMBL/GenBank/DDBJ whole genome shotgun (WGS) entry which is preliminary data.</text>
</comment>
<dbReference type="Gene3D" id="3.30.420.40">
    <property type="match status" value="2"/>
</dbReference>
<evidence type="ECO:0000313" key="2">
    <source>
        <dbReference type="Proteomes" id="UP001409291"/>
    </source>
</evidence>
<dbReference type="EMBL" id="JBDJNQ010000004">
    <property type="protein sequence ID" value="MEN5377800.1"/>
    <property type="molecule type" value="Genomic_DNA"/>
</dbReference>
<dbReference type="InterPro" id="IPR052519">
    <property type="entry name" value="Euk-type_GlcNAc_Kinase"/>
</dbReference>
<evidence type="ECO:0000313" key="1">
    <source>
        <dbReference type="EMBL" id="MEN5377800.1"/>
    </source>
</evidence>
<accession>A0ABV0BTE2</accession>
<dbReference type="RefSeq" id="WP_021190387.1">
    <property type="nucleotide sequence ID" value="NZ_JAOQNK010000001.1"/>
</dbReference>
<reference evidence="1 2" key="1">
    <citation type="submission" date="2024-04" db="EMBL/GenBank/DDBJ databases">
        <title>WGS of bacteria from Torrens River.</title>
        <authorList>
            <person name="Wyrsch E.R."/>
            <person name="Drigo B."/>
        </authorList>
    </citation>
    <scope>NUCLEOTIDE SEQUENCE [LARGE SCALE GENOMIC DNA]</scope>
    <source>
        <strain evidence="1 2">TWI391</strain>
    </source>
</reference>